<dbReference type="PANTHER" id="PTHR13847">
    <property type="entry name" value="SARCOSINE DEHYDROGENASE-RELATED"/>
    <property type="match status" value="1"/>
</dbReference>
<evidence type="ECO:0000256" key="1">
    <source>
        <dbReference type="ARBA" id="ARBA00023002"/>
    </source>
</evidence>
<feature type="domain" description="FAD dependent oxidoreductase" evidence="2">
    <location>
        <begin position="5"/>
        <end position="346"/>
    </location>
</feature>
<evidence type="ECO:0000259" key="2">
    <source>
        <dbReference type="Pfam" id="PF01266"/>
    </source>
</evidence>
<dbReference type="SUPFAM" id="SSF51905">
    <property type="entry name" value="FAD/NAD(P)-binding domain"/>
    <property type="match status" value="1"/>
</dbReference>
<reference evidence="3" key="1">
    <citation type="submission" date="2024-10" db="EMBL/GenBank/DDBJ databases">
        <authorList>
            <person name="Lesea H.P."/>
            <person name="Kuehl J.V."/>
            <person name="Chandonia J.-M."/>
        </authorList>
    </citation>
    <scope>NUCLEOTIDE SEQUENCE</scope>
    <source>
        <strain evidence="3">FW102-FHT14D07</strain>
    </source>
</reference>
<dbReference type="AlphaFoldDB" id="A0AB74USR0"/>
<dbReference type="Gene3D" id="3.50.50.60">
    <property type="entry name" value="FAD/NAD(P)-binding domain"/>
    <property type="match status" value="1"/>
</dbReference>
<gene>
    <name evidence="3" type="ORF">ACFYG5_13915</name>
</gene>
<organism evidence="3">
    <name type="scientific">Rhodanobacter sp. FW102-FHT14D07</name>
    <dbReference type="NCBI Taxonomy" id="3351462"/>
    <lineage>
        <taxon>Bacteria</taxon>
        <taxon>Pseudomonadati</taxon>
        <taxon>Pseudomonadota</taxon>
        <taxon>Gammaproteobacteria</taxon>
        <taxon>Lysobacterales</taxon>
        <taxon>Rhodanobacteraceae</taxon>
        <taxon>Rhodanobacter</taxon>
    </lineage>
</organism>
<dbReference type="RefSeq" id="WP_395116144.1">
    <property type="nucleotide sequence ID" value="NZ_CP170721.1"/>
</dbReference>
<dbReference type="InterPro" id="IPR006076">
    <property type="entry name" value="FAD-dep_OxRdtase"/>
</dbReference>
<keyword evidence="1 3" id="KW-0560">Oxidoreductase</keyword>
<protein>
    <submittedName>
        <fullName evidence="3">NAD(P)/FAD-dependent oxidoreductase</fullName>
        <ecNumber evidence="3">1.-.-.-</ecNumber>
    </submittedName>
</protein>
<sequence>MSHYDLIVVGAGIVGASCADEATAAGLRVAIVEPGPIGGGATACGMGHLVAMDDDPAELALARYSLRRWEDHADLAEAEFSRCGTLWVARNETEAAGIAQRVARLEASGGEAEAVDAQALYRLEPALAPGLCGGMLAPREAVVYPPRVALHLVRRARQRGASLYAGRAVRRLGRATVTLDDGTVLAGPTLVATGCALPELLPQLPLRPRKGHLLITDRYPGLLHHQVLELGYASSAHGTAGSSVAFNVQPRPTGQILIGSSREFDVTDPAVSGPMLQRMLQRAFDFMPALRGLQAIRAWTGFRPATPDGRPYLGAVPDSTDLWVAAGHEGLGVTTALGSARLMLDLLQGRPPAIDPAPYAPARALA</sequence>
<dbReference type="InterPro" id="IPR036188">
    <property type="entry name" value="FAD/NAD-bd_sf"/>
</dbReference>
<proteinExistence type="predicted"/>
<name>A0AB74USR0_9GAMM</name>
<dbReference type="SUPFAM" id="SSF54373">
    <property type="entry name" value="FAD-linked reductases, C-terminal domain"/>
    <property type="match status" value="1"/>
</dbReference>
<dbReference type="GO" id="GO:0016491">
    <property type="term" value="F:oxidoreductase activity"/>
    <property type="evidence" value="ECO:0007669"/>
    <property type="project" value="UniProtKB-KW"/>
</dbReference>
<dbReference type="Gene3D" id="3.30.9.10">
    <property type="entry name" value="D-Amino Acid Oxidase, subunit A, domain 2"/>
    <property type="match status" value="1"/>
</dbReference>
<dbReference type="EC" id="1.-.-.-" evidence="3"/>
<dbReference type="EMBL" id="CP170721">
    <property type="protein sequence ID" value="XIA17648.1"/>
    <property type="molecule type" value="Genomic_DNA"/>
</dbReference>
<dbReference type="GO" id="GO:0005737">
    <property type="term" value="C:cytoplasm"/>
    <property type="evidence" value="ECO:0007669"/>
    <property type="project" value="TreeGrafter"/>
</dbReference>
<dbReference type="Pfam" id="PF01266">
    <property type="entry name" value="DAO"/>
    <property type="match status" value="1"/>
</dbReference>
<accession>A0AB74USR0</accession>
<evidence type="ECO:0000313" key="3">
    <source>
        <dbReference type="EMBL" id="XIA17648.1"/>
    </source>
</evidence>
<dbReference type="PANTHER" id="PTHR13847:SF287">
    <property type="entry name" value="FAD-DEPENDENT OXIDOREDUCTASE DOMAIN-CONTAINING PROTEIN 1"/>
    <property type="match status" value="1"/>
</dbReference>